<dbReference type="RefSeq" id="XP_002952109.1">
    <property type="nucleotide sequence ID" value="XM_002952063.1"/>
</dbReference>
<dbReference type="OrthoDB" id="549416at2759"/>
<reference evidence="2 3" key="1">
    <citation type="journal article" date="2010" name="Science">
        <title>Genomic analysis of organismal complexity in the multicellular green alga Volvox carteri.</title>
        <authorList>
            <person name="Prochnik S.E."/>
            <person name="Umen J."/>
            <person name="Nedelcu A.M."/>
            <person name="Hallmann A."/>
            <person name="Miller S.M."/>
            <person name="Nishii I."/>
            <person name="Ferris P."/>
            <person name="Kuo A."/>
            <person name="Mitros T."/>
            <person name="Fritz-Laylin L.K."/>
            <person name="Hellsten U."/>
            <person name="Chapman J."/>
            <person name="Simakov O."/>
            <person name="Rensing S.A."/>
            <person name="Terry A."/>
            <person name="Pangilinan J."/>
            <person name="Kapitonov V."/>
            <person name="Jurka J."/>
            <person name="Salamov A."/>
            <person name="Shapiro H."/>
            <person name="Schmutz J."/>
            <person name="Grimwood J."/>
            <person name="Lindquist E."/>
            <person name="Lucas S."/>
            <person name="Grigoriev I.V."/>
            <person name="Schmitt R."/>
            <person name="Kirk D."/>
            <person name="Rokhsar D.S."/>
        </authorList>
    </citation>
    <scope>NUCLEOTIDE SEQUENCE [LARGE SCALE GENOMIC DNA]</scope>
    <source>
        <strain evidence="3">f. Nagariensis / Eve</strain>
    </source>
</reference>
<dbReference type="Proteomes" id="UP000001058">
    <property type="component" value="Unassembled WGS sequence"/>
</dbReference>
<evidence type="ECO:0000256" key="1">
    <source>
        <dbReference type="SAM" id="MobiDB-lite"/>
    </source>
</evidence>
<accession>D8U090</accession>
<feature type="region of interest" description="Disordered" evidence="1">
    <location>
        <begin position="828"/>
        <end position="881"/>
    </location>
</feature>
<feature type="region of interest" description="Disordered" evidence="1">
    <location>
        <begin position="1147"/>
        <end position="1168"/>
    </location>
</feature>
<name>D8U090_VOLCA</name>
<proteinExistence type="predicted"/>
<dbReference type="KEGG" id="vcn:VOLCADRAFT_105344"/>
<organism evidence="3">
    <name type="scientific">Volvox carteri f. nagariensis</name>
    <dbReference type="NCBI Taxonomy" id="3068"/>
    <lineage>
        <taxon>Eukaryota</taxon>
        <taxon>Viridiplantae</taxon>
        <taxon>Chlorophyta</taxon>
        <taxon>core chlorophytes</taxon>
        <taxon>Chlorophyceae</taxon>
        <taxon>CS clade</taxon>
        <taxon>Chlamydomonadales</taxon>
        <taxon>Volvocaceae</taxon>
        <taxon>Volvox</taxon>
    </lineage>
</organism>
<dbReference type="EMBL" id="GL378348">
    <property type="protein sequence ID" value="EFJ46900.1"/>
    <property type="molecule type" value="Genomic_DNA"/>
</dbReference>
<protein>
    <submittedName>
        <fullName evidence="2">Uncharacterized protein</fullName>
    </submittedName>
</protein>
<gene>
    <name evidence="2" type="ORF">VOLCADRAFT_105344</name>
</gene>
<dbReference type="GeneID" id="9628359"/>
<keyword evidence="3" id="KW-1185">Reference proteome</keyword>
<feature type="region of interest" description="Disordered" evidence="1">
    <location>
        <begin position="893"/>
        <end position="914"/>
    </location>
</feature>
<evidence type="ECO:0000313" key="2">
    <source>
        <dbReference type="EMBL" id="EFJ46900.1"/>
    </source>
</evidence>
<feature type="compositionally biased region" description="Acidic residues" evidence="1">
    <location>
        <begin position="847"/>
        <end position="858"/>
    </location>
</feature>
<evidence type="ECO:0000313" key="3">
    <source>
        <dbReference type="Proteomes" id="UP000001058"/>
    </source>
</evidence>
<sequence>MRVLPQSRSASTSVCRFSLLRNVSLLRNEHSRALPGRSGQPSGHSITSQAKPPTAIVRCLSWQPRQLAAPSSEICCSVPVSEVLRMNTFTAAHRKVSFTPQISQPPVVETPACIVNVVNLRPVGKPCPACAELLKHDVHQLKRKGTRAAFRYENAARNIIPALRHVSIRELGHLELVAHLEATLSELEVCQSRNVQLTRDVDQLTVKMLGCAAHDFKLEGSALEQLLLGIAKSIHTARRRFSSAEVQFYTTLLNLGGPLVFKFVSDNLNGPCLRTVRGARASSAYFRLDSVDENVQQGLQVFSKYNTSEIPIMICEDASAATPRLDVAHRDGRYFVYGMCGGVVEVKSVEQLQDELLKRGLAKSLYVHVMVPMAPHAGFLPALCTASDNTDGSVELLRKMMEVDEALHGAGGVAMGHCGDGAAAYRKAIKDVASFTFVHRDDVPAGSLVVDHPIMEMFAPFCSGGSKLMTIDWMHVGWRLRRAFLHPTKQLLIGPYMIDPSVLITLSKDTQRKGKVQLLASDLDYNDKQNQAATMKLADLGMDPKTGVVQLKTTLRDTLADVGRSEAGGEGPTADGTVYGTWLYLEFMHNYMSIFNVEMTPKDAIERAAFILVFIGHWETALRKAAAKNPKLGATLKDNFLTSETKQDVIITMNNVILMAKYMRDFCVRNKVLVKCDFGRLSSRFAEYCFQALRCADKTSCVFGFKRAEELIRIFISQLENEVDTDWSIPASKRGVSRGKSKTFSPEAEGVGVHKAIFGYYPDDAGIQEAINKGLHRAQHTLEMDVGPVTGGTPRPGSVWEYVTATVRSVPYGPNRMRLLADVSIGPPPLGQSARSESVAGQADAEYGNEEMDEEQAEFQDTGAADFTTNTDDEDDTARGRGMVLHPQLGDIDKDEEECGKSSNAVAKGKKRGTHSGRLSRLMSALLEFCRLVNAFIARQPRDRVNGRFWTTSEEFRDALSMLTDADQDHLSDGDCVAVLAADRGRTVVRGHNKAKQALRRIRRLDINDPNGRVRLRLLSAADKDENGRLKYLMPHALAHSANALWETNNIVQLVYMLPGRDDPSGGQYIMHEDDEKALRDYCETHKFVLDEKGACWGGGRAVQAPIQASLAPGGLVPMSTPKPGQPRQRKLELRVDSAARGDVAAALGQQTKSGRILQPTRRALGED</sequence>
<dbReference type="AlphaFoldDB" id="D8U090"/>
<dbReference type="InParanoid" id="D8U090"/>